<evidence type="ECO:0000313" key="2">
    <source>
        <dbReference type="EMBL" id="OOF99270.1"/>
    </source>
</evidence>
<keyword evidence="3" id="KW-1185">Reference proteome</keyword>
<accession>A0A1R3RXT8</accession>
<proteinExistence type="predicted"/>
<gene>
    <name evidence="2" type="ORF">ASPCADRAFT_204912</name>
</gene>
<feature type="chain" id="PRO_5012028835" description="Hydrophobin" evidence="1">
    <location>
        <begin position="17"/>
        <end position="119"/>
    </location>
</feature>
<dbReference type="OrthoDB" id="4457986at2759"/>
<name>A0A1R3RXT8_ASPC5</name>
<dbReference type="VEuPathDB" id="FungiDB:ASPCADRAFT_204912"/>
<organism evidence="2 3">
    <name type="scientific">Aspergillus carbonarius (strain ITEM 5010)</name>
    <dbReference type="NCBI Taxonomy" id="602072"/>
    <lineage>
        <taxon>Eukaryota</taxon>
        <taxon>Fungi</taxon>
        <taxon>Dikarya</taxon>
        <taxon>Ascomycota</taxon>
        <taxon>Pezizomycotina</taxon>
        <taxon>Eurotiomycetes</taxon>
        <taxon>Eurotiomycetidae</taxon>
        <taxon>Eurotiales</taxon>
        <taxon>Aspergillaceae</taxon>
        <taxon>Aspergillus</taxon>
        <taxon>Aspergillus subgen. Circumdati</taxon>
    </lineage>
</organism>
<evidence type="ECO:0000256" key="1">
    <source>
        <dbReference type="SAM" id="SignalP"/>
    </source>
</evidence>
<evidence type="ECO:0000313" key="3">
    <source>
        <dbReference type="Proteomes" id="UP000188318"/>
    </source>
</evidence>
<evidence type="ECO:0008006" key="4">
    <source>
        <dbReference type="Google" id="ProtNLM"/>
    </source>
</evidence>
<feature type="signal peptide" evidence="1">
    <location>
        <begin position="1"/>
        <end position="16"/>
    </location>
</feature>
<keyword evidence="1" id="KW-0732">Signal</keyword>
<reference evidence="3" key="1">
    <citation type="journal article" date="2017" name="Genome Biol.">
        <title>Comparative genomics reveals high biological diversity and specific adaptations in the industrially and medically important fungal genus Aspergillus.</title>
        <authorList>
            <person name="de Vries R.P."/>
            <person name="Riley R."/>
            <person name="Wiebenga A."/>
            <person name="Aguilar-Osorio G."/>
            <person name="Amillis S."/>
            <person name="Uchima C.A."/>
            <person name="Anderluh G."/>
            <person name="Asadollahi M."/>
            <person name="Askin M."/>
            <person name="Barry K."/>
            <person name="Battaglia E."/>
            <person name="Bayram O."/>
            <person name="Benocci T."/>
            <person name="Braus-Stromeyer S.A."/>
            <person name="Caldana C."/>
            <person name="Canovas D."/>
            <person name="Cerqueira G.C."/>
            <person name="Chen F."/>
            <person name="Chen W."/>
            <person name="Choi C."/>
            <person name="Clum A."/>
            <person name="Dos Santos R.A."/>
            <person name="Damasio A.R."/>
            <person name="Diallinas G."/>
            <person name="Emri T."/>
            <person name="Fekete E."/>
            <person name="Flipphi M."/>
            <person name="Freyberg S."/>
            <person name="Gallo A."/>
            <person name="Gournas C."/>
            <person name="Habgood R."/>
            <person name="Hainaut M."/>
            <person name="Harispe M.L."/>
            <person name="Henrissat B."/>
            <person name="Hilden K.S."/>
            <person name="Hope R."/>
            <person name="Hossain A."/>
            <person name="Karabika E."/>
            <person name="Karaffa L."/>
            <person name="Karanyi Z."/>
            <person name="Krasevec N."/>
            <person name="Kuo A."/>
            <person name="Kusch H."/>
            <person name="LaButti K."/>
            <person name="Lagendijk E.L."/>
            <person name="Lapidus A."/>
            <person name="Levasseur A."/>
            <person name="Lindquist E."/>
            <person name="Lipzen A."/>
            <person name="Logrieco A.F."/>
            <person name="MacCabe A."/>
            <person name="Maekelae M.R."/>
            <person name="Malavazi I."/>
            <person name="Melin P."/>
            <person name="Meyer V."/>
            <person name="Mielnichuk N."/>
            <person name="Miskei M."/>
            <person name="Molnar A.P."/>
            <person name="Mule G."/>
            <person name="Ngan C.Y."/>
            <person name="Orejas M."/>
            <person name="Orosz E."/>
            <person name="Ouedraogo J.P."/>
            <person name="Overkamp K.M."/>
            <person name="Park H.-S."/>
            <person name="Perrone G."/>
            <person name="Piumi F."/>
            <person name="Punt P.J."/>
            <person name="Ram A.F."/>
            <person name="Ramon A."/>
            <person name="Rauscher S."/>
            <person name="Record E."/>
            <person name="Riano-Pachon D.M."/>
            <person name="Robert V."/>
            <person name="Roehrig J."/>
            <person name="Ruller R."/>
            <person name="Salamov A."/>
            <person name="Salih N.S."/>
            <person name="Samson R.A."/>
            <person name="Sandor E."/>
            <person name="Sanguinetti M."/>
            <person name="Schuetze T."/>
            <person name="Sepcic K."/>
            <person name="Shelest E."/>
            <person name="Sherlock G."/>
            <person name="Sophianopoulou V."/>
            <person name="Squina F.M."/>
            <person name="Sun H."/>
            <person name="Susca A."/>
            <person name="Todd R.B."/>
            <person name="Tsang A."/>
            <person name="Unkles S.E."/>
            <person name="van de Wiele N."/>
            <person name="van Rossen-Uffink D."/>
            <person name="Oliveira J.V."/>
            <person name="Vesth T.C."/>
            <person name="Visser J."/>
            <person name="Yu J.-H."/>
            <person name="Zhou M."/>
            <person name="Andersen M.R."/>
            <person name="Archer D.B."/>
            <person name="Baker S.E."/>
            <person name="Benoit I."/>
            <person name="Brakhage A.A."/>
            <person name="Braus G.H."/>
            <person name="Fischer R."/>
            <person name="Frisvad J.C."/>
            <person name="Goldman G.H."/>
            <person name="Houbraken J."/>
            <person name="Oakley B."/>
            <person name="Pocsi I."/>
            <person name="Scazzocchio C."/>
            <person name="Seiboth B."/>
            <person name="vanKuyk P.A."/>
            <person name="Wortman J."/>
            <person name="Dyer P.S."/>
            <person name="Grigoriev I.V."/>
        </authorList>
    </citation>
    <scope>NUCLEOTIDE SEQUENCE [LARGE SCALE GENOMIC DNA]</scope>
    <source>
        <strain evidence="3">ITEM 5010</strain>
    </source>
</reference>
<dbReference type="OMA" id="ANAENTC"/>
<sequence length="119" mass="11946">MKFVAVATLFAATAMAGIVPSEFSWVSQTGLTNLNKANAENTCGDNTVMCCTGFTPSTGGFSDSDTVLSKMGKQVPGKVEGGKSCSPCGPDNKGQSVACCTGGSGNLINLPCIAIGSIL</sequence>
<dbReference type="AlphaFoldDB" id="A0A1R3RXT8"/>
<dbReference type="EMBL" id="KV907495">
    <property type="protein sequence ID" value="OOF99270.1"/>
    <property type="molecule type" value="Genomic_DNA"/>
</dbReference>
<dbReference type="Proteomes" id="UP000188318">
    <property type="component" value="Unassembled WGS sequence"/>
</dbReference>
<protein>
    <recommendedName>
        <fullName evidence="4">Hydrophobin</fullName>
    </recommendedName>
</protein>